<dbReference type="Pfam" id="PF02260">
    <property type="entry name" value="FATC"/>
    <property type="match status" value="1"/>
</dbReference>
<dbReference type="SMART" id="SM00146">
    <property type="entry name" value="PI3Kc"/>
    <property type="match status" value="1"/>
</dbReference>
<evidence type="ECO:0000256" key="6">
    <source>
        <dbReference type="ARBA" id="ARBA00022527"/>
    </source>
</evidence>
<evidence type="ECO:0000256" key="15">
    <source>
        <dbReference type="ARBA" id="ARBA00023204"/>
    </source>
</evidence>
<dbReference type="PROSITE" id="PS51189">
    <property type="entry name" value="FAT"/>
    <property type="match status" value="1"/>
</dbReference>
<evidence type="ECO:0000313" key="21">
    <source>
        <dbReference type="EMBL" id="EFB26319.1"/>
    </source>
</evidence>
<dbReference type="GO" id="GO:0042254">
    <property type="term" value="P:ribosome biogenesis"/>
    <property type="evidence" value="ECO:0007669"/>
    <property type="project" value="UniProtKB-KW"/>
</dbReference>
<keyword evidence="5" id="KW-0690">Ribosome biogenesis</keyword>
<dbReference type="InterPro" id="IPR050517">
    <property type="entry name" value="DDR_Repair_Kinase"/>
</dbReference>
<dbReference type="Gene3D" id="3.30.1010.10">
    <property type="entry name" value="Phosphatidylinositol 3-kinase Catalytic Subunit, Chain A, domain 4"/>
    <property type="match status" value="1"/>
</dbReference>
<evidence type="ECO:0000256" key="10">
    <source>
        <dbReference type="ARBA" id="ARBA00022741"/>
    </source>
</evidence>
<keyword evidence="17" id="KW-0812">Transmembrane</keyword>
<evidence type="ECO:0000259" key="18">
    <source>
        <dbReference type="PROSITE" id="PS50290"/>
    </source>
</evidence>
<dbReference type="InParanoid" id="D2HVY1"/>
<name>D2HVY1_AILME</name>
<keyword evidence="11" id="KW-0227">DNA damage</keyword>
<dbReference type="FunFam" id="3.30.1010.10:FF:000013">
    <property type="entry name" value="Protein kinase, DNA-activated, catalytic subunit"/>
    <property type="match status" value="1"/>
</dbReference>
<dbReference type="PROSITE" id="PS50290">
    <property type="entry name" value="PI3_4_KINASE_3"/>
    <property type="match status" value="1"/>
</dbReference>
<evidence type="ECO:0000256" key="8">
    <source>
        <dbReference type="ARBA" id="ARBA00022679"/>
    </source>
</evidence>
<sequence>MAASLEELSPVTVADGRSSFNWLTGSSIDPLVDYMVSSSSDSSSSSLLFAHKRSAKLQRAPSKSVGPDFGKKRLGLPEDEVDNKAKDCHPARVHGSLSFYNFDDESPEEISCQHTDLLSLDPASVSAGCLASLQQPVGIRLLEEALLHLVPQEPPAKRFQGRTRLSPDVIRWMELAKLYRSIGEYDVLRGIFSSEIGTKQVTHSAILAEARSDYSEAAKQYNEETYLPYLIRSKLKLLLQGEAEQSLLTFIDEAVNQELQKALIELHYSQELSLLYILQDDVDRAKYYIENCIEIFMQRLIKTWTNRYPDAKMDPMNIWDDIITNRCFFLSKIEEKLTLPPGDHSMSMDGDGDSSDKMEVQTQGEEVCSLIKNCIFSMKMKMVESARKQHNFSLAMKLLKELHRESKTRDDWQVHWVQSYCRLSHSRSRGQNCPEQILTALKTASLLGESTSSYLSKNVLAFHDQNILLGTTYRIIANALSREPTCLAEIEESKARRILDLSGSSSENPEKVIAGLYQRAFHHLSEAVRTAEEEAQPSLRGSGPVASLTGAYMTLVDFCDQQLRQEEESASVTESIELQTYPAVMVDKMLKALKLHSSEARLKFPRLLQIIELYPEETLSLMTKEFIGWISHMLALLDKEEAVAVQHTVEEIANNYPQAIVYPFIISSESYSFKDTSTGHKNKEFVARIKTKLDQGGVIQDFISALEQLSNPEMLFKDWTDEIKVELAKTPVNKKNIEKMYERMYAALGDPRAPGLGAFRRRFIQAFGKEFDKHFGKGGSKLPGMKLHDFTDISDSLFYKMCRDSKPPGNLKECSPWMSDFKVEFLRNELEIPGQYDGKGKPVPEYHARIAGFDERVKVMASIRKPKRIIIQGHDEKEYPFLVKGGEDLRQDQRIEQLFEVMNVILSQDTACSQRNMQLKTYHVIPMTSRLGLIEWIENTFTLKDFLLSNMSREEKAAYTSEFLVIFATEIIIMLNIFLVLIPFFLLVSDPRAPPCEYRDWLTKMSGKYDVSAYVSMFKAASRSETVTSFRRRESKVPADLLKRAFLKMSTGPEAFLALRSHFASSHALMCISHWILGIGDRHLNNFMVSMETGGMIGIDFGHAFGSATQFLPVPELMPFRLTRQFINLMLPMKEAGVMSSVMVHALRAFRSHSDLLTNTMDVFIKEPSFDWKNFEQKMLKKGGSWIQEINVTEENWYPRQKVHYAKRKLAGANPAIITCDELFLGHEKALAFRDYVAVARGSKDHNIRAQQPESGLSEEAQVKCLIDQATDPNILGRTWIGWEPWI</sequence>
<evidence type="ECO:0000256" key="17">
    <source>
        <dbReference type="SAM" id="Phobius"/>
    </source>
</evidence>
<reference evidence="21" key="1">
    <citation type="journal article" date="2010" name="Nature">
        <title>The sequence and de novo assembly of the giant panda genome.</title>
        <authorList>
            <person name="Li R."/>
            <person name="Fan W."/>
            <person name="Tian G."/>
            <person name="Zhu H."/>
            <person name="He L."/>
            <person name="Cai J."/>
            <person name="Huang Q."/>
            <person name="Cai Q."/>
            <person name="Li B."/>
            <person name="Bai Y."/>
            <person name="Zhang Z."/>
            <person name="Zhang Y."/>
            <person name="Wang W."/>
            <person name="Li J."/>
            <person name="Wei F."/>
            <person name="Li H."/>
            <person name="Jian M."/>
            <person name="Li J."/>
            <person name="Zhang Z."/>
            <person name="Nielsen R."/>
            <person name="Li D."/>
            <person name="Gu W."/>
            <person name="Yang Z."/>
            <person name="Xuan Z."/>
            <person name="Ryder O.A."/>
            <person name="Leung F.C."/>
            <person name="Zhou Y."/>
            <person name="Cao J."/>
            <person name="Sun X."/>
            <person name="Fu Y."/>
            <person name="Fang X."/>
            <person name="Guo X."/>
            <person name="Wang B."/>
            <person name="Hou R."/>
            <person name="Shen F."/>
            <person name="Mu B."/>
            <person name="Ni P."/>
            <person name="Lin R."/>
            <person name="Qian W."/>
            <person name="Wang G."/>
            <person name="Yu C."/>
            <person name="Nie W."/>
            <person name="Wang J."/>
            <person name="Wu Z."/>
            <person name="Liang H."/>
            <person name="Min J."/>
            <person name="Wu Q."/>
            <person name="Cheng S."/>
            <person name="Ruan J."/>
            <person name="Wang M."/>
            <person name="Shi Z."/>
            <person name="Wen M."/>
            <person name="Liu B."/>
            <person name="Ren X."/>
            <person name="Zheng H."/>
            <person name="Dong D."/>
            <person name="Cook K."/>
            <person name="Shan G."/>
            <person name="Zhang H."/>
            <person name="Kosiol C."/>
            <person name="Xie X."/>
            <person name="Lu Z."/>
            <person name="Zheng H."/>
            <person name="Li Y."/>
            <person name="Steiner C.C."/>
            <person name="Lam T.T."/>
            <person name="Lin S."/>
            <person name="Zhang Q."/>
            <person name="Li G."/>
            <person name="Tian J."/>
            <person name="Gong T."/>
            <person name="Liu H."/>
            <person name="Zhang D."/>
            <person name="Fang L."/>
            <person name="Ye C."/>
            <person name="Zhang J."/>
            <person name="Hu W."/>
            <person name="Xu A."/>
            <person name="Ren Y."/>
            <person name="Zhang G."/>
            <person name="Bruford M.W."/>
            <person name="Li Q."/>
            <person name="Ma L."/>
            <person name="Guo Y."/>
            <person name="An N."/>
            <person name="Hu Y."/>
            <person name="Zheng Y."/>
            <person name="Shi Y."/>
            <person name="Li Z."/>
            <person name="Liu Q."/>
            <person name="Chen Y."/>
            <person name="Zhao J."/>
            <person name="Qu N."/>
            <person name="Zhao S."/>
            <person name="Tian F."/>
            <person name="Wang X."/>
            <person name="Wang H."/>
            <person name="Xu L."/>
            <person name="Liu X."/>
            <person name="Vinar T."/>
            <person name="Wang Y."/>
            <person name="Lam T.W."/>
            <person name="Yiu S.M."/>
            <person name="Liu S."/>
            <person name="Zhang H."/>
            <person name="Li D."/>
            <person name="Huang Y."/>
            <person name="Wang X."/>
            <person name="Yang G."/>
            <person name="Jiang Z."/>
            <person name="Wang J."/>
            <person name="Qin N."/>
            <person name="Li L."/>
            <person name="Li J."/>
            <person name="Bolund L."/>
            <person name="Kristiansen K."/>
            <person name="Wong G.K."/>
            <person name="Olson M."/>
            <person name="Zhang X."/>
            <person name="Li S."/>
            <person name="Yang H."/>
            <person name="Wang J."/>
            <person name="Wang J."/>
        </authorList>
    </citation>
    <scope>NUCLEOTIDE SEQUENCE [LARGE SCALE GENOMIC DNA]</scope>
</reference>
<dbReference type="Pfam" id="PF02259">
    <property type="entry name" value="FAT"/>
    <property type="match status" value="1"/>
</dbReference>
<comment type="similarity">
    <text evidence="2">Belongs to the PI3/PI4-kinase family.</text>
</comment>
<evidence type="ECO:0000256" key="1">
    <source>
        <dbReference type="ARBA" id="ARBA00004604"/>
    </source>
</evidence>
<keyword evidence="15" id="KW-0234">DNA repair</keyword>
<dbReference type="PROSITE" id="PS00916">
    <property type="entry name" value="PI3_4_KINASE_2"/>
    <property type="match status" value="1"/>
</dbReference>
<dbReference type="GO" id="GO:0004677">
    <property type="term" value="F:DNA-dependent protein kinase activity"/>
    <property type="evidence" value="ECO:0007669"/>
    <property type="project" value="InterPro"/>
</dbReference>
<dbReference type="InterPro" id="IPR045581">
    <property type="entry name" value="DNAPKcs_CC5"/>
</dbReference>
<dbReference type="InterPro" id="IPR011009">
    <property type="entry name" value="Kinase-like_dom_sf"/>
</dbReference>
<evidence type="ECO:0000256" key="9">
    <source>
        <dbReference type="ARBA" id="ARBA00022737"/>
    </source>
</evidence>
<evidence type="ECO:0000259" key="20">
    <source>
        <dbReference type="PROSITE" id="PS51190"/>
    </source>
</evidence>
<feature type="transmembrane region" description="Helical" evidence="17">
    <location>
        <begin position="963"/>
        <end position="988"/>
    </location>
</feature>
<dbReference type="GO" id="GO:0008630">
    <property type="term" value="P:intrinsic apoptotic signaling pathway in response to DNA damage"/>
    <property type="evidence" value="ECO:0007669"/>
    <property type="project" value="TreeGrafter"/>
</dbReference>
<evidence type="ECO:0000256" key="4">
    <source>
        <dbReference type="ARBA" id="ARBA00018077"/>
    </source>
</evidence>
<keyword evidence="7" id="KW-0597">Phosphoprotein</keyword>
<keyword evidence="16" id="KW-0539">Nucleus</keyword>
<evidence type="ECO:0000256" key="16">
    <source>
        <dbReference type="ARBA" id="ARBA00023242"/>
    </source>
</evidence>
<dbReference type="EMBL" id="GL193504">
    <property type="protein sequence ID" value="EFB26319.1"/>
    <property type="molecule type" value="Genomic_DNA"/>
</dbReference>
<dbReference type="InterPro" id="IPR018936">
    <property type="entry name" value="PI3/4_kinase_CS"/>
</dbReference>
<dbReference type="SUPFAM" id="SSF56112">
    <property type="entry name" value="Protein kinase-like (PK-like)"/>
    <property type="match status" value="1"/>
</dbReference>
<keyword evidence="9" id="KW-0677">Repeat</keyword>
<dbReference type="Pfam" id="PF19704">
    <property type="entry name" value="DNAPKcs_CC5"/>
    <property type="match status" value="2"/>
</dbReference>
<dbReference type="GO" id="GO:0005730">
    <property type="term" value="C:nucleolus"/>
    <property type="evidence" value="ECO:0007669"/>
    <property type="project" value="UniProtKB-SubCell"/>
</dbReference>
<keyword evidence="14" id="KW-0067">ATP-binding</keyword>
<evidence type="ECO:0000256" key="14">
    <source>
        <dbReference type="ARBA" id="ARBA00022840"/>
    </source>
</evidence>
<dbReference type="InterPro" id="IPR003152">
    <property type="entry name" value="FATC_dom"/>
</dbReference>
<dbReference type="InterPro" id="IPR003151">
    <property type="entry name" value="PIK-rel_kinase_FAT"/>
</dbReference>
<keyword evidence="8" id="KW-0808">Transferase</keyword>
<keyword evidence="6" id="KW-0723">Serine/threonine-protein kinase</keyword>
<keyword evidence="17" id="KW-1133">Transmembrane helix</keyword>
<gene>
    <name evidence="21" type="ORF">PANDA_016578</name>
</gene>
<feature type="domain" description="FAT" evidence="19">
    <location>
        <begin position="155"/>
        <end position="670"/>
    </location>
</feature>
<dbReference type="GO" id="GO:0033152">
    <property type="term" value="P:immunoglobulin V(D)J recombination"/>
    <property type="evidence" value="ECO:0007669"/>
    <property type="project" value="TreeGrafter"/>
</dbReference>
<dbReference type="CDD" id="cd05172">
    <property type="entry name" value="PIKKc_DNA-PK"/>
    <property type="match status" value="1"/>
</dbReference>
<dbReference type="GO" id="GO:0000723">
    <property type="term" value="P:telomere maintenance"/>
    <property type="evidence" value="ECO:0007669"/>
    <property type="project" value="TreeGrafter"/>
</dbReference>
<dbReference type="PROSITE" id="PS51190">
    <property type="entry name" value="FATC"/>
    <property type="match status" value="1"/>
</dbReference>
<evidence type="ECO:0000256" key="12">
    <source>
        <dbReference type="ARBA" id="ARBA00022777"/>
    </source>
</evidence>
<dbReference type="InterPro" id="IPR000403">
    <property type="entry name" value="PI3/4_kinase_cat_dom"/>
</dbReference>
<keyword evidence="10" id="KW-0547">Nucleotide-binding</keyword>
<feature type="domain" description="FATC" evidence="20">
    <location>
        <begin position="1255"/>
        <end position="1287"/>
    </location>
</feature>
<dbReference type="GO" id="GO:0006303">
    <property type="term" value="P:double-strand break repair via nonhomologous end joining"/>
    <property type="evidence" value="ECO:0007669"/>
    <property type="project" value="InterPro"/>
</dbReference>
<feature type="domain" description="PI3K/PI4K catalytic" evidence="18">
    <location>
        <begin position="853"/>
        <end position="1212"/>
    </location>
</feature>
<evidence type="ECO:0000259" key="19">
    <source>
        <dbReference type="PROSITE" id="PS51189"/>
    </source>
</evidence>
<comment type="subcellular location">
    <subcellularLocation>
        <location evidence="1">Nucleus</location>
        <location evidence="1">Nucleolus</location>
    </subcellularLocation>
</comment>
<accession>D2HVY1</accession>
<evidence type="ECO:0000256" key="7">
    <source>
        <dbReference type="ARBA" id="ARBA00022553"/>
    </source>
</evidence>
<dbReference type="PANTHER" id="PTHR11139">
    <property type="entry name" value="ATAXIA TELANGIECTASIA MUTATED ATM -RELATED"/>
    <property type="match status" value="1"/>
</dbReference>
<dbReference type="InterPro" id="IPR037706">
    <property type="entry name" value="DNA-PK_dom"/>
</dbReference>
<dbReference type="InterPro" id="IPR014009">
    <property type="entry name" value="PIK_FAT"/>
</dbReference>
<dbReference type="Gene3D" id="1.10.1070.11">
    <property type="entry name" value="Phosphatidylinositol 3-/4-kinase, catalytic domain"/>
    <property type="match status" value="1"/>
</dbReference>
<dbReference type="Pfam" id="PF00454">
    <property type="entry name" value="PI3_PI4_kinase"/>
    <property type="match status" value="1"/>
</dbReference>
<evidence type="ECO:0000256" key="5">
    <source>
        <dbReference type="ARBA" id="ARBA00022517"/>
    </source>
</evidence>
<keyword evidence="17" id="KW-0472">Membrane</keyword>
<organism evidence="21">
    <name type="scientific">Ailuropoda melanoleuca</name>
    <name type="common">Giant panda</name>
    <dbReference type="NCBI Taxonomy" id="9646"/>
    <lineage>
        <taxon>Eukaryota</taxon>
        <taxon>Metazoa</taxon>
        <taxon>Chordata</taxon>
        <taxon>Craniata</taxon>
        <taxon>Vertebrata</taxon>
        <taxon>Euteleostomi</taxon>
        <taxon>Mammalia</taxon>
        <taxon>Eutheria</taxon>
        <taxon>Laurasiatheria</taxon>
        <taxon>Carnivora</taxon>
        <taxon>Caniformia</taxon>
        <taxon>Ursidae</taxon>
        <taxon>Ailuropoda</taxon>
    </lineage>
</organism>
<evidence type="ECO:0000256" key="2">
    <source>
        <dbReference type="ARBA" id="ARBA00011031"/>
    </source>
</evidence>
<evidence type="ECO:0000256" key="3">
    <source>
        <dbReference type="ARBA" id="ARBA00012513"/>
    </source>
</evidence>
<protein>
    <recommendedName>
        <fullName evidence="4">DNA-dependent protein kinase catalytic subunit</fullName>
        <ecNumber evidence="3">2.7.11.1</ecNumber>
    </recommendedName>
</protein>
<evidence type="ECO:0000256" key="11">
    <source>
        <dbReference type="ARBA" id="ARBA00022763"/>
    </source>
</evidence>
<dbReference type="InterPro" id="IPR036940">
    <property type="entry name" value="PI3/4_kinase_cat_sf"/>
</dbReference>
<dbReference type="FunFam" id="1.10.1070.11:FF:000018">
    <property type="entry name" value="DNA-dependent protein kinase catalytic subunit"/>
    <property type="match status" value="1"/>
</dbReference>
<dbReference type="SMART" id="SM01343">
    <property type="entry name" value="FATC"/>
    <property type="match status" value="1"/>
</dbReference>
<keyword evidence="13" id="KW-0802">TPR repeat</keyword>
<dbReference type="EC" id="2.7.11.1" evidence="3"/>
<dbReference type="GO" id="GO:0005524">
    <property type="term" value="F:ATP binding"/>
    <property type="evidence" value="ECO:0007669"/>
    <property type="project" value="UniProtKB-KW"/>
</dbReference>
<proteinExistence type="inferred from homology"/>
<dbReference type="PANTHER" id="PTHR11139:SF68">
    <property type="entry name" value="DNA-DEPENDENT PROTEIN KINASE CATALYTIC SUBUNIT"/>
    <property type="match status" value="1"/>
</dbReference>
<dbReference type="PROSITE" id="PS00915">
    <property type="entry name" value="PI3_4_KINASE_1"/>
    <property type="match status" value="1"/>
</dbReference>
<evidence type="ECO:0000256" key="13">
    <source>
        <dbReference type="ARBA" id="ARBA00022803"/>
    </source>
</evidence>
<keyword evidence="12" id="KW-0418">Kinase</keyword>